<name>A0A9R1UNG2_LACSA</name>
<dbReference type="EMBL" id="NBSK02000008">
    <property type="protein sequence ID" value="KAJ0190379.1"/>
    <property type="molecule type" value="Genomic_DNA"/>
</dbReference>
<sequence>MFFIVWIYPFWILEKPPDFLLQVLIRRFKFENLQSPHISSSSHLRLSCQVHIHRPFLPLFSAIDLVSYSKIVNTAITHASALIFTQLITRRNLLTSIGETLGTKIGIPVVYIYCSLDPLDSICIDNFISDTYPGGGVRVPGSYCGIFGVLPMSWNL</sequence>
<organism evidence="1 2">
    <name type="scientific">Lactuca sativa</name>
    <name type="common">Garden lettuce</name>
    <dbReference type="NCBI Taxonomy" id="4236"/>
    <lineage>
        <taxon>Eukaryota</taxon>
        <taxon>Viridiplantae</taxon>
        <taxon>Streptophyta</taxon>
        <taxon>Embryophyta</taxon>
        <taxon>Tracheophyta</taxon>
        <taxon>Spermatophyta</taxon>
        <taxon>Magnoliopsida</taxon>
        <taxon>eudicotyledons</taxon>
        <taxon>Gunneridae</taxon>
        <taxon>Pentapetalae</taxon>
        <taxon>asterids</taxon>
        <taxon>campanulids</taxon>
        <taxon>Asterales</taxon>
        <taxon>Asteraceae</taxon>
        <taxon>Cichorioideae</taxon>
        <taxon>Cichorieae</taxon>
        <taxon>Lactucinae</taxon>
        <taxon>Lactuca</taxon>
    </lineage>
</organism>
<dbReference type="AlphaFoldDB" id="A0A9R1UNG2"/>
<proteinExistence type="predicted"/>
<protein>
    <submittedName>
        <fullName evidence="1">Uncharacterized protein</fullName>
    </submittedName>
</protein>
<comment type="caution">
    <text evidence="1">The sequence shown here is derived from an EMBL/GenBank/DDBJ whole genome shotgun (WGS) entry which is preliminary data.</text>
</comment>
<evidence type="ECO:0000313" key="1">
    <source>
        <dbReference type="EMBL" id="KAJ0190379.1"/>
    </source>
</evidence>
<gene>
    <name evidence="1" type="ORF">LSAT_V11C800449110</name>
</gene>
<accession>A0A9R1UNG2</accession>
<evidence type="ECO:0000313" key="2">
    <source>
        <dbReference type="Proteomes" id="UP000235145"/>
    </source>
</evidence>
<keyword evidence="2" id="KW-1185">Reference proteome</keyword>
<dbReference type="Proteomes" id="UP000235145">
    <property type="component" value="Unassembled WGS sequence"/>
</dbReference>
<reference evidence="1 2" key="1">
    <citation type="journal article" date="2017" name="Nat. Commun.">
        <title>Genome assembly with in vitro proximity ligation data and whole-genome triplication in lettuce.</title>
        <authorList>
            <person name="Reyes-Chin-Wo S."/>
            <person name="Wang Z."/>
            <person name="Yang X."/>
            <person name="Kozik A."/>
            <person name="Arikit S."/>
            <person name="Song C."/>
            <person name="Xia L."/>
            <person name="Froenicke L."/>
            <person name="Lavelle D.O."/>
            <person name="Truco M.J."/>
            <person name="Xia R."/>
            <person name="Zhu S."/>
            <person name="Xu C."/>
            <person name="Xu H."/>
            <person name="Xu X."/>
            <person name="Cox K."/>
            <person name="Korf I."/>
            <person name="Meyers B.C."/>
            <person name="Michelmore R.W."/>
        </authorList>
    </citation>
    <scope>NUCLEOTIDE SEQUENCE [LARGE SCALE GENOMIC DNA]</scope>
    <source>
        <strain evidence="2">cv. Salinas</strain>
        <tissue evidence="1">Seedlings</tissue>
    </source>
</reference>